<feature type="region of interest" description="Disordered" evidence="1">
    <location>
        <begin position="1071"/>
        <end position="1101"/>
    </location>
</feature>
<reference evidence="2 3" key="1">
    <citation type="submission" date="2019-04" db="EMBL/GenBank/DDBJ databases">
        <title>Annotation for the trematode Fasciola gigantica.</title>
        <authorList>
            <person name="Choi Y.-J."/>
        </authorList>
    </citation>
    <scope>NUCLEOTIDE SEQUENCE [LARGE SCALE GENOMIC DNA]</scope>
    <source>
        <strain evidence="2">Uganda_cow_1</strain>
    </source>
</reference>
<gene>
    <name evidence="2" type="ORF">FGIG_11953</name>
</gene>
<comment type="caution">
    <text evidence="2">The sequence shown here is derived from an EMBL/GenBank/DDBJ whole genome shotgun (WGS) entry which is preliminary data.</text>
</comment>
<dbReference type="Proteomes" id="UP000316759">
    <property type="component" value="Unassembled WGS sequence"/>
</dbReference>
<evidence type="ECO:0000313" key="2">
    <source>
        <dbReference type="EMBL" id="TPP62169.1"/>
    </source>
</evidence>
<dbReference type="OrthoDB" id="10299909at2759"/>
<proteinExistence type="predicted"/>
<evidence type="ECO:0000256" key="1">
    <source>
        <dbReference type="SAM" id="MobiDB-lite"/>
    </source>
</evidence>
<feature type="compositionally biased region" description="Polar residues" evidence="1">
    <location>
        <begin position="728"/>
        <end position="740"/>
    </location>
</feature>
<feature type="region of interest" description="Disordered" evidence="1">
    <location>
        <begin position="767"/>
        <end position="786"/>
    </location>
</feature>
<feature type="compositionally biased region" description="Polar residues" evidence="1">
    <location>
        <begin position="523"/>
        <end position="532"/>
    </location>
</feature>
<feature type="compositionally biased region" description="Basic and acidic residues" evidence="1">
    <location>
        <begin position="414"/>
        <end position="425"/>
    </location>
</feature>
<accession>A0A504YP49</accession>
<feature type="compositionally biased region" description="Polar residues" evidence="1">
    <location>
        <begin position="426"/>
        <end position="449"/>
    </location>
</feature>
<feature type="region of interest" description="Disordered" evidence="1">
    <location>
        <begin position="150"/>
        <end position="169"/>
    </location>
</feature>
<feature type="region of interest" description="Disordered" evidence="1">
    <location>
        <begin position="629"/>
        <end position="744"/>
    </location>
</feature>
<feature type="region of interest" description="Disordered" evidence="1">
    <location>
        <begin position="489"/>
        <end position="605"/>
    </location>
</feature>
<evidence type="ECO:0000313" key="3">
    <source>
        <dbReference type="Proteomes" id="UP000316759"/>
    </source>
</evidence>
<feature type="compositionally biased region" description="Basic and acidic residues" evidence="1">
    <location>
        <begin position="662"/>
        <end position="679"/>
    </location>
</feature>
<protein>
    <submittedName>
        <fullName evidence="2">Uncharacterized protein</fullName>
    </submittedName>
</protein>
<feature type="compositionally biased region" description="Polar residues" evidence="1">
    <location>
        <begin position="150"/>
        <end position="164"/>
    </location>
</feature>
<sequence length="1101" mass="121640">MTMEENENQADQAQKELVESKMSNRNRHSHTYNEGRARLTVESQLDFLEKVVVTNDTIIAWPIRCTDPPVIVQQNDGVNRIANGTSNTGLQPPADSPKEAVLANEKNHPNVSVEVKVDSIAVQNPTNCHALDIQARVQIKQKFNSGRYTQTGTSEFSNTEQKNAVSEVDKAKETDNLGARPMSPIHSFKSCLAFCSPTDPNISGSLTIQGHISPDGRLLITPGGVTTDDRTQFPSQSGHHHERTEAISGSDQGELKSVEPGKTGSIVDPEKSITYVRPGSNCEVQVQENCTFDQNPDGALELRLSRMLQIQPTNQKDDTEHVDGQAIMDTEKVQQLGSPEQTEKEPLGLSVEQADGSRLNESLEMRQTEIETDIPPEVVSPARVSETSIQIADQQADNADNTALASETVNIVDQEHNGVIEENKTTPRVSASSNRDIPNAINETDVSKTSVEEKEKEDNNEQKEDSGLEKCPEQLEGVENVDNIQVVEKMDTIGQQKAPEVEVDNETDDVRNLPISDQLDQEGITSVVQNENLGPPEATAIEMEQSVEQQVGEGDEGLPTSLMLGTTEQGEEGWAPTDVQEPQEVESPTAGAETPTKQSEEKTVDVVETGQSDQVNVAESAELNVEKQVAQEVDEGERKLVESQLVDTTEQGEEGLAFTDAEELREQESPISDEEKPSKTQESMEVDVTVEPSEVAKPETTWEAPEEKSAPREPENKQERPELKETEPTNIRRLSTTSDSLVGGCSPSLHMGNLDWIKLNPSHFLQRSSRNEESNANKRPKRHFSSCSSKDLMRNIGNYAQYKSVVNKHNQGGVIPAIEKFGNKRPNLCCDCSSESKYLARLCATKAGDVSYSKQRCFNKRVPSEDKRTLEKPDTNGQCHNARSTQVLHEAVEEDEIPLVPTELNLCSISQTQTPIPQKNQTIGPFASMPEFDLHDSPQKSRWFESNYKRTKPDRYFSSLSQDISADCSTQSEQSSHLSNQCILECHKSGQQECHENLVRPMLCPSTRYKMVTSKNDSDVNAKLESQIKQNRTTRTTCCSVQGQSHRQILHLLHGESSAVQKIHDVLVNSPPASLMSESEDNENLEADHSVVSGTTSASKE</sequence>
<organism evidence="2 3">
    <name type="scientific">Fasciola gigantica</name>
    <name type="common">Giant liver fluke</name>
    <dbReference type="NCBI Taxonomy" id="46835"/>
    <lineage>
        <taxon>Eukaryota</taxon>
        <taxon>Metazoa</taxon>
        <taxon>Spiralia</taxon>
        <taxon>Lophotrochozoa</taxon>
        <taxon>Platyhelminthes</taxon>
        <taxon>Trematoda</taxon>
        <taxon>Digenea</taxon>
        <taxon>Plagiorchiida</taxon>
        <taxon>Echinostomata</taxon>
        <taxon>Echinostomatoidea</taxon>
        <taxon>Fasciolidae</taxon>
        <taxon>Fasciola</taxon>
    </lineage>
</organism>
<keyword evidence="3" id="KW-1185">Reference proteome</keyword>
<dbReference type="AlphaFoldDB" id="A0A504YP49"/>
<feature type="compositionally biased region" description="Basic and acidic residues" evidence="1">
    <location>
        <begin position="450"/>
        <end position="473"/>
    </location>
</feature>
<dbReference type="EMBL" id="SUNJ01007246">
    <property type="protein sequence ID" value="TPP62169.1"/>
    <property type="molecule type" value="Genomic_DNA"/>
</dbReference>
<name>A0A504YP49_FASGI</name>
<feature type="compositionally biased region" description="Polar residues" evidence="1">
    <location>
        <begin position="1092"/>
        <end position="1101"/>
    </location>
</feature>
<feature type="region of interest" description="Disordered" evidence="1">
    <location>
        <begin position="224"/>
        <end position="269"/>
    </location>
</feature>
<feature type="compositionally biased region" description="Basic and acidic residues" evidence="1">
    <location>
        <begin position="705"/>
        <end position="727"/>
    </location>
</feature>
<feature type="region of interest" description="Disordered" evidence="1">
    <location>
        <begin position="414"/>
        <end position="475"/>
    </location>
</feature>